<gene>
    <name evidence="1" type="ORF">COT44_01470</name>
</gene>
<name>A0A2M6XDV6_9BACT</name>
<protein>
    <submittedName>
        <fullName evidence="1">Uncharacterized protein</fullName>
    </submittedName>
</protein>
<evidence type="ECO:0000313" key="2">
    <source>
        <dbReference type="Proteomes" id="UP000228996"/>
    </source>
</evidence>
<comment type="caution">
    <text evidence="1">The sequence shown here is derived from an EMBL/GenBank/DDBJ whole genome shotgun (WGS) entry which is preliminary data.</text>
</comment>
<dbReference type="EMBL" id="PEYO01000006">
    <property type="protein sequence ID" value="PIU03807.1"/>
    <property type="molecule type" value="Genomic_DNA"/>
</dbReference>
<dbReference type="Proteomes" id="UP000228996">
    <property type="component" value="Unassembled WGS sequence"/>
</dbReference>
<sequence length="83" mass="9474">MSEFESCTYLGGFCKERGKCLIEGTMRNQMSDGQSWVDPNSERVREKINQFIEAAKKSNCLNLNALQALIRRFQAGEPLDQEL</sequence>
<proteinExistence type="predicted"/>
<accession>A0A2M6XDV6</accession>
<dbReference type="AlphaFoldDB" id="A0A2M6XDV6"/>
<organism evidence="1 2">
    <name type="scientific">Candidatus Shapirobacteria bacterium CG08_land_8_20_14_0_20_39_18</name>
    <dbReference type="NCBI Taxonomy" id="1974883"/>
    <lineage>
        <taxon>Bacteria</taxon>
        <taxon>Candidatus Shapironibacteriota</taxon>
    </lineage>
</organism>
<reference evidence="2" key="1">
    <citation type="submission" date="2017-09" db="EMBL/GenBank/DDBJ databases">
        <title>Depth-based differentiation of microbial function through sediment-hosted aquifers and enrichment of novel symbionts in the deep terrestrial subsurface.</title>
        <authorList>
            <person name="Probst A.J."/>
            <person name="Ladd B."/>
            <person name="Jarett J.K."/>
            <person name="Geller-Mcgrath D.E."/>
            <person name="Sieber C.M.K."/>
            <person name="Emerson J.B."/>
            <person name="Anantharaman K."/>
            <person name="Thomas B.C."/>
            <person name="Malmstrom R."/>
            <person name="Stieglmeier M."/>
            <person name="Klingl A."/>
            <person name="Woyke T."/>
            <person name="Ryan C.M."/>
            <person name="Banfield J.F."/>
        </authorList>
    </citation>
    <scope>NUCLEOTIDE SEQUENCE [LARGE SCALE GENOMIC DNA]</scope>
</reference>
<evidence type="ECO:0000313" key="1">
    <source>
        <dbReference type="EMBL" id="PIU03807.1"/>
    </source>
</evidence>